<evidence type="ECO:0008006" key="3">
    <source>
        <dbReference type="Google" id="ProtNLM"/>
    </source>
</evidence>
<dbReference type="EMBL" id="BAABGQ010000012">
    <property type="protein sequence ID" value="GAA4508803.1"/>
    <property type="molecule type" value="Genomic_DNA"/>
</dbReference>
<dbReference type="Proteomes" id="UP001501243">
    <property type="component" value="Unassembled WGS sequence"/>
</dbReference>
<keyword evidence="2" id="KW-1185">Reference proteome</keyword>
<name>A0ABP8QTM7_9BACT</name>
<comment type="caution">
    <text evidence="1">The sequence shown here is derived from an EMBL/GenBank/DDBJ whole genome shotgun (WGS) entry which is preliminary data.</text>
</comment>
<organism evidence="1 2">
    <name type="scientific">Hymenobacter ginsengisoli</name>
    <dbReference type="NCBI Taxonomy" id="1051626"/>
    <lineage>
        <taxon>Bacteria</taxon>
        <taxon>Pseudomonadati</taxon>
        <taxon>Bacteroidota</taxon>
        <taxon>Cytophagia</taxon>
        <taxon>Cytophagales</taxon>
        <taxon>Hymenobacteraceae</taxon>
        <taxon>Hymenobacter</taxon>
    </lineage>
</organism>
<accession>A0ABP8QTM7</accession>
<proteinExistence type="predicted"/>
<evidence type="ECO:0000313" key="2">
    <source>
        <dbReference type="Proteomes" id="UP001501243"/>
    </source>
</evidence>
<evidence type="ECO:0000313" key="1">
    <source>
        <dbReference type="EMBL" id="GAA4508803.1"/>
    </source>
</evidence>
<protein>
    <recommendedName>
        <fullName evidence="3">DUF4476 domain-containing protein</fullName>
    </recommendedName>
</protein>
<sequence length="122" mass="13312">MLGLLLGSLSASAQTILPADQATLSVAQRAQRMADYLADALRLNTRQTAKLRAAVEKRLDSADMLGHLLFASGQEASSAYENVDYRYYADMGKVLTPTQFHQLLQLDEPVAPADAPVVVQRH</sequence>
<gene>
    <name evidence="1" type="ORF">GCM10023172_41530</name>
</gene>
<reference evidence="2" key="1">
    <citation type="journal article" date="2019" name="Int. J. Syst. Evol. Microbiol.">
        <title>The Global Catalogue of Microorganisms (GCM) 10K type strain sequencing project: providing services to taxonomists for standard genome sequencing and annotation.</title>
        <authorList>
            <consortium name="The Broad Institute Genomics Platform"/>
            <consortium name="The Broad Institute Genome Sequencing Center for Infectious Disease"/>
            <person name="Wu L."/>
            <person name="Ma J."/>
        </authorList>
    </citation>
    <scope>NUCLEOTIDE SEQUENCE [LARGE SCALE GENOMIC DNA]</scope>
    <source>
        <strain evidence="2">JCM 17841</strain>
    </source>
</reference>